<keyword evidence="2" id="KW-0808">Transferase</keyword>
<reference evidence="2" key="1">
    <citation type="submission" date="2024-04" db="EMBL/GenBank/DDBJ databases">
        <title>Mariniflexile litorale, isolated from the shallow sediments of the Sea of Japan.</title>
        <authorList>
            <person name="Romanenko L."/>
            <person name="Isaeva M."/>
        </authorList>
    </citation>
    <scope>NUCLEOTIDE SEQUENCE [LARGE SCALE GENOMIC DNA]</scope>
    <source>
        <strain evidence="2">KMM 9835</strain>
    </source>
</reference>
<dbReference type="EMBL" id="CP155618">
    <property type="protein sequence ID" value="XBL13969.1"/>
    <property type="molecule type" value="Genomic_DNA"/>
</dbReference>
<evidence type="ECO:0000259" key="1">
    <source>
        <dbReference type="Pfam" id="PF00535"/>
    </source>
</evidence>
<dbReference type="RefSeq" id="WP_308991945.1">
    <property type="nucleotide sequence ID" value="NZ_CP155618.1"/>
</dbReference>
<dbReference type="GO" id="GO:0016758">
    <property type="term" value="F:hexosyltransferase activity"/>
    <property type="evidence" value="ECO:0007669"/>
    <property type="project" value="UniProtKB-ARBA"/>
</dbReference>
<keyword evidence="3" id="KW-1185">Reference proteome</keyword>
<dbReference type="SUPFAM" id="SSF53448">
    <property type="entry name" value="Nucleotide-diphospho-sugar transferases"/>
    <property type="match status" value="1"/>
</dbReference>
<dbReference type="Gene3D" id="3.90.550.10">
    <property type="entry name" value="Spore Coat Polysaccharide Biosynthesis Protein SpsA, Chain A"/>
    <property type="match status" value="1"/>
</dbReference>
<dbReference type="EC" id="2.4.-.-" evidence="2"/>
<feature type="domain" description="Glycosyltransferase 2-like" evidence="1">
    <location>
        <begin position="18"/>
        <end position="159"/>
    </location>
</feature>
<dbReference type="Pfam" id="PF00535">
    <property type="entry name" value="Glycos_transf_2"/>
    <property type="match status" value="1"/>
</dbReference>
<gene>
    <name evidence="2" type="ORF">QLS71_016815</name>
</gene>
<dbReference type="KEGG" id="mlil:QLS71_016815"/>
<dbReference type="Proteomes" id="UP001224325">
    <property type="component" value="Chromosome"/>
</dbReference>
<organism evidence="2 3">
    <name type="scientific">Mariniflexile litorale</name>
    <dbReference type="NCBI Taxonomy" id="3045158"/>
    <lineage>
        <taxon>Bacteria</taxon>
        <taxon>Pseudomonadati</taxon>
        <taxon>Bacteroidota</taxon>
        <taxon>Flavobacteriia</taxon>
        <taxon>Flavobacteriales</taxon>
        <taxon>Flavobacteriaceae</taxon>
        <taxon>Mariniflexile</taxon>
    </lineage>
</organism>
<protein>
    <submittedName>
        <fullName evidence="2">Glycosyltransferase</fullName>
        <ecNumber evidence="2">2.4.-.-</ecNumber>
    </submittedName>
</protein>
<proteinExistence type="predicted"/>
<dbReference type="AlphaFoldDB" id="A0AAU7EEA4"/>
<name>A0AAU7EEA4_9FLAO</name>
<evidence type="ECO:0000313" key="2">
    <source>
        <dbReference type="EMBL" id="XBL13969.1"/>
    </source>
</evidence>
<keyword evidence="2" id="KW-0328">Glycosyltransferase</keyword>
<dbReference type="PANTHER" id="PTHR22916">
    <property type="entry name" value="GLYCOSYLTRANSFERASE"/>
    <property type="match status" value="1"/>
</dbReference>
<dbReference type="InterPro" id="IPR001173">
    <property type="entry name" value="Glyco_trans_2-like"/>
</dbReference>
<sequence>MVLKDSIPDTPERNPLVSLIILTYNSADFILETLESAKEQSYKNIELIISDDCSSDATTTICENWLIDNKQYFKNTQLIVPASNTGIPANCNRGIKASNGQWLKFLAGDDVFFPNCVQSCIDFVNKHSEVKFLFSKVAYLTNDKESKYLETKTDIDMVFFNSTPKNQYDMLVKGGVYVPAPTEFLNKQTLLELGMFDEEIKLCEDYPMWMKATKNNVKLFFMSSETIWYRIHEQSVMSSRSLLYEKSMKTVFFKYRFKYLLKKQPLKAINLFFINISRTNRFWSKAVNLLLPSTYITWFKTKLQ</sequence>
<dbReference type="InterPro" id="IPR029044">
    <property type="entry name" value="Nucleotide-diphossugar_trans"/>
</dbReference>
<accession>A0AAU7EEA4</accession>
<dbReference type="PANTHER" id="PTHR22916:SF3">
    <property type="entry name" value="UDP-GLCNAC:BETAGAL BETA-1,3-N-ACETYLGLUCOSAMINYLTRANSFERASE-LIKE PROTEIN 1"/>
    <property type="match status" value="1"/>
</dbReference>
<evidence type="ECO:0000313" key="3">
    <source>
        <dbReference type="Proteomes" id="UP001224325"/>
    </source>
</evidence>